<feature type="transmembrane region" description="Helical" evidence="1">
    <location>
        <begin position="347"/>
        <end position="367"/>
    </location>
</feature>
<feature type="transmembrane region" description="Helical" evidence="1">
    <location>
        <begin position="83"/>
        <end position="109"/>
    </location>
</feature>
<organism evidence="2 3">
    <name type="scientific">Adhaeribacter rhizoryzae</name>
    <dbReference type="NCBI Taxonomy" id="2607907"/>
    <lineage>
        <taxon>Bacteria</taxon>
        <taxon>Pseudomonadati</taxon>
        <taxon>Bacteroidota</taxon>
        <taxon>Cytophagia</taxon>
        <taxon>Cytophagales</taxon>
        <taxon>Hymenobacteraceae</taxon>
        <taxon>Adhaeribacter</taxon>
    </lineage>
</organism>
<accession>A0A5M6DQ50</accession>
<evidence type="ECO:0008006" key="4">
    <source>
        <dbReference type="Google" id="ProtNLM"/>
    </source>
</evidence>
<evidence type="ECO:0000313" key="2">
    <source>
        <dbReference type="EMBL" id="KAA5548310.1"/>
    </source>
</evidence>
<keyword evidence="1" id="KW-0812">Transmembrane</keyword>
<feature type="transmembrane region" description="Helical" evidence="1">
    <location>
        <begin position="129"/>
        <end position="147"/>
    </location>
</feature>
<dbReference type="RefSeq" id="WP_150087442.1">
    <property type="nucleotide sequence ID" value="NZ_VWSF01000003.1"/>
</dbReference>
<sequence>MPALTVKLVGAIALGIIFQFYYGRGSMPSGDTGNYYKQSRIVMQAFYDSPATGIKLLLSKGEYNSSTVRYASRMYWYTSSTEFFVIKVASFFGIIGLGSYAVIALFFAFTSFSGMWSMYLTFLKLYPNLHKQLAIAIFFLPSVFFWGSGLMKDSITIGALGWLFYGFHTFAIEKKSLLKAAFIIFISAYVLYTVKVYILLAFLPPALFWIFIENNRKIRNTLLRNLAKPFFILIGLGVAYLGATNLTEGDSKYDIDNIGERTKINAIYLTEQVATGSAYNIGIFDGSLSSMITVGPQAIVVALYRPFLWEVRNPVMLLSAIEATIFIYLTLTLFYKTGFFKSIKLITSTPILLFSILFSIVLAFAVGTNSGNFGTLVRYKIPLMPFYLSALYIMRYHYLVKRPKKLVRLATTA</sequence>
<dbReference type="Proteomes" id="UP000323426">
    <property type="component" value="Unassembled WGS sequence"/>
</dbReference>
<dbReference type="AlphaFoldDB" id="A0A5M6DQ50"/>
<evidence type="ECO:0000256" key="1">
    <source>
        <dbReference type="SAM" id="Phobius"/>
    </source>
</evidence>
<feature type="transmembrane region" description="Helical" evidence="1">
    <location>
        <begin position="178"/>
        <end position="211"/>
    </location>
</feature>
<feature type="transmembrane region" description="Helical" evidence="1">
    <location>
        <begin position="223"/>
        <end position="243"/>
    </location>
</feature>
<dbReference type="EMBL" id="VWSF01000003">
    <property type="protein sequence ID" value="KAA5548310.1"/>
    <property type="molecule type" value="Genomic_DNA"/>
</dbReference>
<comment type="caution">
    <text evidence="2">The sequence shown here is derived from an EMBL/GenBank/DDBJ whole genome shotgun (WGS) entry which is preliminary data.</text>
</comment>
<keyword evidence="3" id="KW-1185">Reference proteome</keyword>
<keyword evidence="1" id="KW-0472">Membrane</keyword>
<protein>
    <recommendedName>
        <fullName evidence="4">Glycosyltransferase RgtA/B/C/D-like domain-containing protein</fullName>
    </recommendedName>
</protein>
<reference evidence="2 3" key="1">
    <citation type="submission" date="2019-09" db="EMBL/GenBank/DDBJ databases">
        <title>Genome sequence and assembly of Adhaeribacter sp.</title>
        <authorList>
            <person name="Chhetri G."/>
        </authorList>
    </citation>
    <scope>NUCLEOTIDE SEQUENCE [LARGE SCALE GENOMIC DNA]</scope>
    <source>
        <strain evidence="2 3">DK36</strain>
    </source>
</reference>
<feature type="transmembrane region" description="Helical" evidence="1">
    <location>
        <begin position="6"/>
        <end position="23"/>
    </location>
</feature>
<proteinExistence type="predicted"/>
<feature type="transmembrane region" description="Helical" evidence="1">
    <location>
        <begin position="154"/>
        <end position="172"/>
    </location>
</feature>
<keyword evidence="1" id="KW-1133">Transmembrane helix</keyword>
<feature type="transmembrane region" description="Helical" evidence="1">
    <location>
        <begin position="315"/>
        <end position="335"/>
    </location>
</feature>
<gene>
    <name evidence="2" type="ORF">F0145_06170</name>
</gene>
<evidence type="ECO:0000313" key="3">
    <source>
        <dbReference type="Proteomes" id="UP000323426"/>
    </source>
</evidence>
<name>A0A5M6DQ50_9BACT</name>
<feature type="transmembrane region" description="Helical" evidence="1">
    <location>
        <begin position="379"/>
        <end position="398"/>
    </location>
</feature>